<evidence type="ECO:0000313" key="1">
    <source>
        <dbReference type="EMBL" id="AYD82146.1"/>
    </source>
</evidence>
<organism evidence="1 2">
    <name type="scientific">Gordonia phage Turuncu</name>
    <dbReference type="NCBI Taxonomy" id="2315610"/>
    <lineage>
        <taxon>Viruses</taxon>
        <taxon>Duplodnaviria</taxon>
        <taxon>Heunggongvirae</taxon>
        <taxon>Uroviricota</taxon>
        <taxon>Caudoviricetes</taxon>
        <taxon>Zierdtviridae</taxon>
        <taxon>Emilbogenvirinae</taxon>
        <taxon>Gruunavirus</taxon>
        <taxon>Gruunavirus turuncu</taxon>
    </lineage>
</organism>
<dbReference type="GeneID" id="65116469"/>
<reference evidence="1 2" key="1">
    <citation type="submission" date="2018-08" db="EMBL/GenBank/DDBJ databases">
        <authorList>
            <person name="Deleon-Fernandez R.L."/>
            <person name="Jaramillo-Canas A.J."/>
            <person name="Reyes-Pena L.A."/>
            <person name="Colon-Santos M."/>
            <person name="Contreras-Santini J."/>
            <person name="Cruz-Pauneto O.A."/>
            <person name="Deanca-Maldonado G."/>
            <person name="Fernandez-Martinez M."/>
            <person name="Vazquez E."/>
            <person name="Rubin M.R."/>
            <person name="Garlena R.A."/>
            <person name="Russell D.A."/>
            <person name="Pope W.H."/>
            <person name="Jacobs-Sera D."/>
            <person name="Hatfull G.F."/>
        </authorList>
    </citation>
    <scope>NUCLEOTIDE SEQUENCE [LARGE SCALE GENOMIC DNA]</scope>
</reference>
<sequence>MRRLEPLEVAERLVATIGSITNDYEAGKLQMGEKVHPVKRLDDDWDPETGVSNENMMRLIAERLEMQGVLVYFNPEVVRQNIIAASERTLKQQ</sequence>
<gene>
    <name evidence="1" type="primary">60</name>
    <name evidence="1" type="ORF">SEA_TURUNCU_60</name>
</gene>
<keyword evidence="2" id="KW-1185">Reference proteome</keyword>
<evidence type="ECO:0000313" key="2">
    <source>
        <dbReference type="Proteomes" id="UP000282192"/>
    </source>
</evidence>
<dbReference type="EMBL" id="MH744424">
    <property type="protein sequence ID" value="AYD82146.1"/>
    <property type="molecule type" value="Genomic_DNA"/>
</dbReference>
<accession>A0A386KD06</accession>
<protein>
    <submittedName>
        <fullName evidence="1">Uncharacterized protein</fullName>
    </submittedName>
</protein>
<proteinExistence type="predicted"/>
<dbReference type="RefSeq" id="YP_010098760.1">
    <property type="nucleotide sequence ID" value="NC_055769.1"/>
</dbReference>
<dbReference type="Proteomes" id="UP000282192">
    <property type="component" value="Segment"/>
</dbReference>
<dbReference type="KEGG" id="vg:65116469"/>
<name>A0A386KD06_9CAUD</name>